<reference evidence="2" key="1">
    <citation type="submission" date="2019-03" db="EMBL/GenBank/DDBJ databases">
        <authorList>
            <person name="Mank J."/>
            <person name="Almeida P."/>
        </authorList>
    </citation>
    <scope>NUCLEOTIDE SEQUENCE</scope>
    <source>
        <strain evidence="2">78183</strain>
    </source>
</reference>
<dbReference type="FunFam" id="3.10.20.90:FF:000341">
    <property type="entry name" value="Ubiquitin-like superfamily protein"/>
    <property type="match status" value="1"/>
</dbReference>
<dbReference type="GO" id="GO:0043130">
    <property type="term" value="F:ubiquitin binding"/>
    <property type="evidence" value="ECO:0007669"/>
    <property type="project" value="TreeGrafter"/>
</dbReference>
<evidence type="ECO:0000313" key="2">
    <source>
        <dbReference type="EMBL" id="VFU33200.1"/>
    </source>
</evidence>
<dbReference type="GO" id="GO:0031593">
    <property type="term" value="F:polyubiquitin modification-dependent protein binding"/>
    <property type="evidence" value="ECO:0007669"/>
    <property type="project" value="TreeGrafter"/>
</dbReference>
<dbReference type="Pfam" id="PF00240">
    <property type="entry name" value="ubiquitin"/>
    <property type="match status" value="3"/>
</dbReference>
<dbReference type="PROSITE" id="PS50053">
    <property type="entry name" value="UBIQUITIN_2"/>
    <property type="match status" value="4"/>
</dbReference>
<proteinExistence type="predicted"/>
<name>A0A6N2LCQ5_SALVM</name>
<sequence length="385" mass="44159">MDVIFEPQTGLPFSIEVGFFDTVLEIKEKVEKYHGIPKNKQTLVFHGQLLQDEKDVGSCEILQNSRIQLLVAREPDEKPDQVLVEETPPSKKVQLNIKIPSNQTPVPLEMDMSDTVLHLKEKIHEIEPFPVKRLVLQSNGAELQDHRSLHDCELKYNSEINVIVKPSPTGSAGFKKLRVIVLTRCGTKRIPIEVNPSDNVEVLRKELNILQHQMQFQLPQEGYFFIHKQDVMDDDRSFRWHRVKQGSPIELPNDATVKDLKEAVNDMFESCPVENQEMAFNGRVLQDTTKLATCRVINNSEISIRILFTVVIVGKNRRYEVRAHENSYVGDLKQKLSEDYGLDITNMRLQMGPESYLRDDTLLWANRISSGTRVHIAEEYFAASS</sequence>
<feature type="domain" description="Ubiquitin-like" evidence="1">
    <location>
        <begin position="1"/>
        <end position="71"/>
    </location>
</feature>
<dbReference type="AlphaFoldDB" id="A0A6N2LCQ5"/>
<protein>
    <recommendedName>
        <fullName evidence="1">Ubiquitin-like domain-containing protein</fullName>
    </recommendedName>
</protein>
<dbReference type="Pfam" id="PF14560">
    <property type="entry name" value="Ubiquitin_2"/>
    <property type="match status" value="1"/>
</dbReference>
<dbReference type="EMBL" id="CAADRP010000890">
    <property type="protein sequence ID" value="VFU33200.1"/>
    <property type="molecule type" value="Genomic_DNA"/>
</dbReference>
<dbReference type="GO" id="GO:0070628">
    <property type="term" value="F:proteasome binding"/>
    <property type="evidence" value="ECO:0007669"/>
    <property type="project" value="TreeGrafter"/>
</dbReference>
<dbReference type="PANTHER" id="PTHR10621:SF38">
    <property type="entry name" value="UBIQUITIN DOMAIN-CONTAINING PROTEIN 7SL RNA1-RELATED"/>
    <property type="match status" value="1"/>
</dbReference>
<dbReference type="GO" id="GO:0005654">
    <property type="term" value="C:nucleoplasm"/>
    <property type="evidence" value="ECO:0007669"/>
    <property type="project" value="TreeGrafter"/>
</dbReference>
<dbReference type="SUPFAM" id="SSF54236">
    <property type="entry name" value="Ubiquitin-like"/>
    <property type="match status" value="5"/>
</dbReference>
<evidence type="ECO:0000259" key="1">
    <source>
        <dbReference type="PROSITE" id="PS50053"/>
    </source>
</evidence>
<dbReference type="CDD" id="cd17039">
    <property type="entry name" value="Ubl_ubiquitin_like"/>
    <property type="match status" value="4"/>
</dbReference>
<dbReference type="InterPro" id="IPR029071">
    <property type="entry name" value="Ubiquitin-like_domsf"/>
</dbReference>
<dbReference type="InterPro" id="IPR000626">
    <property type="entry name" value="Ubiquitin-like_dom"/>
</dbReference>
<dbReference type="PANTHER" id="PTHR10621">
    <property type="entry name" value="UV EXCISION REPAIR PROTEIN RAD23"/>
    <property type="match status" value="1"/>
</dbReference>
<feature type="domain" description="Ubiquitin-like" evidence="1">
    <location>
        <begin position="93"/>
        <end position="165"/>
    </location>
</feature>
<accession>A0A6N2LCQ5</accession>
<gene>
    <name evidence="2" type="ORF">SVIM_LOCUS150358</name>
</gene>
<organism evidence="2">
    <name type="scientific">Salix viminalis</name>
    <name type="common">Common osier</name>
    <name type="synonym">Basket willow</name>
    <dbReference type="NCBI Taxonomy" id="40686"/>
    <lineage>
        <taxon>Eukaryota</taxon>
        <taxon>Viridiplantae</taxon>
        <taxon>Streptophyta</taxon>
        <taxon>Embryophyta</taxon>
        <taxon>Tracheophyta</taxon>
        <taxon>Spermatophyta</taxon>
        <taxon>Magnoliopsida</taxon>
        <taxon>eudicotyledons</taxon>
        <taxon>Gunneridae</taxon>
        <taxon>Pentapetalae</taxon>
        <taxon>rosids</taxon>
        <taxon>fabids</taxon>
        <taxon>Malpighiales</taxon>
        <taxon>Salicaceae</taxon>
        <taxon>Saliceae</taxon>
        <taxon>Salix</taxon>
    </lineage>
</organism>
<dbReference type="Gene3D" id="3.10.20.90">
    <property type="entry name" value="Phosphatidylinositol 3-kinase Catalytic Subunit, Chain A, domain 1"/>
    <property type="match status" value="4"/>
</dbReference>
<feature type="domain" description="Ubiquitin-like" evidence="1">
    <location>
        <begin position="249"/>
        <end position="304"/>
    </location>
</feature>
<dbReference type="GO" id="GO:0043161">
    <property type="term" value="P:proteasome-mediated ubiquitin-dependent protein catabolic process"/>
    <property type="evidence" value="ECO:0007669"/>
    <property type="project" value="TreeGrafter"/>
</dbReference>
<dbReference type="InterPro" id="IPR019954">
    <property type="entry name" value="Ubiquitin_CS"/>
</dbReference>
<dbReference type="SMART" id="SM00213">
    <property type="entry name" value="UBQ"/>
    <property type="match status" value="4"/>
</dbReference>
<dbReference type="PROSITE" id="PS00299">
    <property type="entry name" value="UBIQUITIN_1"/>
    <property type="match status" value="1"/>
</dbReference>
<feature type="domain" description="Ubiquitin-like" evidence="1">
    <location>
        <begin position="300"/>
        <end position="383"/>
    </location>
</feature>
<dbReference type="GO" id="GO:0005829">
    <property type="term" value="C:cytosol"/>
    <property type="evidence" value="ECO:0007669"/>
    <property type="project" value="TreeGrafter"/>
</dbReference>